<keyword evidence="2" id="KW-1185">Reference proteome</keyword>
<reference evidence="1" key="1">
    <citation type="journal article" date="2015" name="PeerJ">
        <title>First genomic representation of candidate bacterial phylum KSB3 points to enhanced environmental sensing as a trigger of wastewater bulking.</title>
        <authorList>
            <person name="Sekiguchi Y."/>
            <person name="Ohashi A."/>
            <person name="Parks D.H."/>
            <person name="Yamauchi T."/>
            <person name="Tyson G.W."/>
            <person name="Hugenholtz P."/>
        </authorList>
    </citation>
    <scope>NUCLEOTIDE SEQUENCE [LARGE SCALE GENOMIC DNA]</scope>
</reference>
<organism evidence="1">
    <name type="scientific">Candidatus Moduliflexus flocculans</name>
    <dbReference type="NCBI Taxonomy" id="1499966"/>
    <lineage>
        <taxon>Bacteria</taxon>
        <taxon>Candidatus Moduliflexota</taxon>
        <taxon>Candidatus Moduliflexia</taxon>
        <taxon>Candidatus Moduliflexales</taxon>
        <taxon>Candidatus Moduliflexaceae</taxon>
    </lineage>
</organism>
<evidence type="ECO:0000313" key="1">
    <source>
        <dbReference type="EMBL" id="GAK53075.1"/>
    </source>
</evidence>
<name>A0A0S6W4M5_9BACT</name>
<dbReference type="Proteomes" id="UP000030700">
    <property type="component" value="Unassembled WGS sequence"/>
</dbReference>
<sequence>MIADAFDHHDVGGFVSAGISFLIIPEHVGGDVDVAALLEKEHQRAVQMQNGANMKAGFSHRLSIRIGIYGVRRIFQGAVRLCFFLNDVGVL</sequence>
<gene>
    <name evidence="1" type="ORF">U14_04334</name>
</gene>
<protein>
    <submittedName>
        <fullName evidence="1">Uncharacterized protein</fullName>
    </submittedName>
</protein>
<dbReference type="HOGENOM" id="CLU_2420981_0_0_0"/>
<evidence type="ECO:0000313" key="2">
    <source>
        <dbReference type="Proteomes" id="UP000030700"/>
    </source>
</evidence>
<dbReference type="EMBL" id="DF820459">
    <property type="protein sequence ID" value="GAK53075.1"/>
    <property type="molecule type" value="Genomic_DNA"/>
</dbReference>
<proteinExistence type="predicted"/>
<dbReference type="AlphaFoldDB" id="A0A0S6W4M5"/>
<accession>A0A0S6W4M5</accession>